<comment type="caution">
    <text evidence="1">The sequence shown here is derived from an EMBL/GenBank/DDBJ whole genome shotgun (WGS) entry which is preliminary data.</text>
</comment>
<evidence type="ECO:0008006" key="3">
    <source>
        <dbReference type="Google" id="ProtNLM"/>
    </source>
</evidence>
<dbReference type="Gene3D" id="3.40.50.150">
    <property type="entry name" value="Vaccinia Virus protein VP39"/>
    <property type="match status" value="1"/>
</dbReference>
<reference evidence="1 2" key="1">
    <citation type="submission" date="2015-12" db="EMBL/GenBank/DDBJ databases">
        <title>Serinicoccus chungangenesis strain CD08_5 genome sequencing and assembly.</title>
        <authorList>
            <person name="Chander A.M."/>
            <person name="Kaur G."/>
            <person name="Nair G.R."/>
            <person name="Dhawan D.K."/>
            <person name="Kochhar R.K."/>
            <person name="Mayilraj S."/>
            <person name="Bhadada S.K."/>
        </authorList>
    </citation>
    <scope>NUCLEOTIDE SEQUENCE [LARGE SCALE GENOMIC DNA]</scope>
    <source>
        <strain evidence="1 2">CD08_5</strain>
    </source>
</reference>
<evidence type="ECO:0000313" key="1">
    <source>
        <dbReference type="EMBL" id="KUG57233.1"/>
    </source>
</evidence>
<dbReference type="STRING" id="767452.AVL62_15550"/>
<name>A0A0W8IB99_9MICO</name>
<proteinExistence type="predicted"/>
<keyword evidence="2" id="KW-1185">Reference proteome</keyword>
<dbReference type="Proteomes" id="UP000054837">
    <property type="component" value="Unassembled WGS sequence"/>
</dbReference>
<dbReference type="InterPro" id="IPR029063">
    <property type="entry name" value="SAM-dependent_MTases_sf"/>
</dbReference>
<accession>A0A0W8IB99</accession>
<sequence length="280" mass="30043">MPADWLALRRRADHRAREEARDLLALLTDHLRARGVDETVVVDVGAGTGSNQAWLAPRLPGRQRWLLVDHDADLLELKTAAEAGDRVTTERAVATVEDLPSLVPQDGAVLLTCAALLDLLSEAEIETLAEVVAPEAAPGAAALLSLSVTGEVALTPGHPGDAAVTAAFDAHQRREGRPGPDAAEVMARALRRRGARVELRATDWVLDAADEPLLRRYLEDRAAVAVEHDPGLAPVVREWLQERSHQLETGSLRARVGHLDLLSLPRGADDEGAGAAPRSR</sequence>
<protein>
    <recommendedName>
        <fullName evidence="3">Methyltransferase domain-containing protein</fullName>
    </recommendedName>
</protein>
<dbReference type="SUPFAM" id="SSF53335">
    <property type="entry name" value="S-adenosyl-L-methionine-dependent methyltransferases"/>
    <property type="match status" value="1"/>
</dbReference>
<dbReference type="AlphaFoldDB" id="A0A0W8IB99"/>
<evidence type="ECO:0000313" key="2">
    <source>
        <dbReference type="Proteomes" id="UP000054837"/>
    </source>
</evidence>
<organism evidence="1 2">
    <name type="scientific">Serinicoccus chungangensis</name>
    <dbReference type="NCBI Taxonomy" id="767452"/>
    <lineage>
        <taxon>Bacteria</taxon>
        <taxon>Bacillati</taxon>
        <taxon>Actinomycetota</taxon>
        <taxon>Actinomycetes</taxon>
        <taxon>Micrococcales</taxon>
        <taxon>Ornithinimicrobiaceae</taxon>
        <taxon>Serinicoccus</taxon>
    </lineage>
</organism>
<gene>
    <name evidence="1" type="ORF">AVL62_15550</name>
</gene>
<dbReference type="EMBL" id="LQBL01000007">
    <property type="protein sequence ID" value="KUG57233.1"/>
    <property type="molecule type" value="Genomic_DNA"/>
</dbReference>